<gene>
    <name evidence="1" type="ORF">BDR25DRAFT_304679</name>
</gene>
<sequence>MADKQETIELGEIRNIDTNQDVAALARLGKKTVLKRKFGFLSILGFSCTVLVTWEGFLILFLVGLQNGGPAGVFYGYIIAWLGTTSVFAVLSELVSMAPTSGGQYHWVAMLAPQRYQNVFSYVAGWLTVAGWQATLASSAYLTGSLIQGLLILTQPNYVPQNWHATLLFWAIIAFGVIITTASSWLLPKFEGLILIIHVLGFFGIMITLLTLGPHENAKEVFTTFTNKGGWDSQGLSFCIGMMGTVYAFVGGDGAIHMAEEIRNAPVTVPRAIMAGIWINGSLGFGMMLTMLFRSGDIDAALAENPSFPFIAIFHNAVQSVSGAAAMAAFVMILSTCCAVGTLASSSRVFWAFSRDRGLPGWRTLSKVSSRTSIPVNAVAATTVIACILSFVNIGSATAFNGVISVAIAGIFCSYLLVASLLLYRRTTGGIISLSASASEVSLTNTTGKTLSWGPWRIPGILGIVNNAFACAYLCFVFFFTFWPSVKDITPATMNWSILVTGFITTFSAVYYMVRARKTYKGPIIEVDGE</sequence>
<protein>
    <submittedName>
        <fullName evidence="1">GABA permease-like protein</fullName>
    </submittedName>
</protein>
<accession>A0ACB6QQC9</accession>
<organism evidence="1 2">
    <name type="scientific">Lindgomyces ingoldianus</name>
    <dbReference type="NCBI Taxonomy" id="673940"/>
    <lineage>
        <taxon>Eukaryota</taxon>
        <taxon>Fungi</taxon>
        <taxon>Dikarya</taxon>
        <taxon>Ascomycota</taxon>
        <taxon>Pezizomycotina</taxon>
        <taxon>Dothideomycetes</taxon>
        <taxon>Pleosporomycetidae</taxon>
        <taxon>Pleosporales</taxon>
        <taxon>Lindgomycetaceae</taxon>
        <taxon>Lindgomyces</taxon>
    </lineage>
</organism>
<keyword evidence="2" id="KW-1185">Reference proteome</keyword>
<dbReference type="Proteomes" id="UP000799755">
    <property type="component" value="Unassembled WGS sequence"/>
</dbReference>
<name>A0ACB6QQC9_9PLEO</name>
<evidence type="ECO:0000313" key="1">
    <source>
        <dbReference type="EMBL" id="KAF2469198.1"/>
    </source>
</evidence>
<proteinExistence type="predicted"/>
<reference evidence="1" key="1">
    <citation type="journal article" date="2020" name="Stud. Mycol.">
        <title>101 Dothideomycetes genomes: a test case for predicting lifestyles and emergence of pathogens.</title>
        <authorList>
            <person name="Haridas S."/>
            <person name="Albert R."/>
            <person name="Binder M."/>
            <person name="Bloem J."/>
            <person name="Labutti K."/>
            <person name="Salamov A."/>
            <person name="Andreopoulos B."/>
            <person name="Baker S."/>
            <person name="Barry K."/>
            <person name="Bills G."/>
            <person name="Bluhm B."/>
            <person name="Cannon C."/>
            <person name="Castanera R."/>
            <person name="Culley D."/>
            <person name="Daum C."/>
            <person name="Ezra D."/>
            <person name="Gonzalez J."/>
            <person name="Henrissat B."/>
            <person name="Kuo A."/>
            <person name="Liang C."/>
            <person name="Lipzen A."/>
            <person name="Lutzoni F."/>
            <person name="Magnuson J."/>
            <person name="Mondo S."/>
            <person name="Nolan M."/>
            <person name="Ohm R."/>
            <person name="Pangilinan J."/>
            <person name="Park H.-J."/>
            <person name="Ramirez L."/>
            <person name="Alfaro M."/>
            <person name="Sun H."/>
            <person name="Tritt A."/>
            <person name="Yoshinaga Y."/>
            <person name="Zwiers L.-H."/>
            <person name="Turgeon B."/>
            <person name="Goodwin S."/>
            <person name="Spatafora J."/>
            <person name="Crous P."/>
            <person name="Grigoriev I."/>
        </authorList>
    </citation>
    <scope>NUCLEOTIDE SEQUENCE</scope>
    <source>
        <strain evidence="1">ATCC 200398</strain>
    </source>
</reference>
<dbReference type="EMBL" id="MU003513">
    <property type="protein sequence ID" value="KAF2469198.1"/>
    <property type="molecule type" value="Genomic_DNA"/>
</dbReference>
<evidence type="ECO:0000313" key="2">
    <source>
        <dbReference type="Proteomes" id="UP000799755"/>
    </source>
</evidence>
<comment type="caution">
    <text evidence="1">The sequence shown here is derived from an EMBL/GenBank/DDBJ whole genome shotgun (WGS) entry which is preliminary data.</text>
</comment>